<dbReference type="PATRIC" id="fig|1423796.3.peg.1307"/>
<feature type="domain" description="HTH cro/C1-type" evidence="1">
    <location>
        <begin position="10"/>
        <end position="48"/>
    </location>
</feature>
<proteinExistence type="predicted"/>
<dbReference type="EMBL" id="AYYI01000033">
    <property type="protein sequence ID" value="KRM98460.1"/>
    <property type="molecule type" value="Genomic_DNA"/>
</dbReference>
<dbReference type="Pfam" id="PF01381">
    <property type="entry name" value="HTH_3"/>
    <property type="match status" value="1"/>
</dbReference>
<organism evidence="2 3">
    <name type="scientific">Loigolactobacillus rennini DSM 20253</name>
    <dbReference type="NCBI Taxonomy" id="1423796"/>
    <lineage>
        <taxon>Bacteria</taxon>
        <taxon>Bacillati</taxon>
        <taxon>Bacillota</taxon>
        <taxon>Bacilli</taxon>
        <taxon>Lactobacillales</taxon>
        <taxon>Lactobacillaceae</taxon>
        <taxon>Loigolactobacillus</taxon>
    </lineage>
</organism>
<dbReference type="SUPFAM" id="SSF47413">
    <property type="entry name" value="lambda repressor-like DNA-binding domains"/>
    <property type="match status" value="1"/>
</dbReference>
<dbReference type="Gene3D" id="1.10.260.40">
    <property type="entry name" value="lambda repressor-like DNA-binding domains"/>
    <property type="match status" value="1"/>
</dbReference>
<dbReference type="InterPro" id="IPR001387">
    <property type="entry name" value="Cro/C1-type_HTH"/>
</dbReference>
<dbReference type="PROSITE" id="PS50943">
    <property type="entry name" value="HTH_CROC1"/>
    <property type="match status" value="1"/>
</dbReference>
<reference evidence="2 3" key="1">
    <citation type="journal article" date="2015" name="Genome Announc.">
        <title>Expanding the biotechnology potential of lactobacilli through comparative genomics of 213 strains and associated genera.</title>
        <authorList>
            <person name="Sun Z."/>
            <person name="Harris H.M."/>
            <person name="McCann A."/>
            <person name="Guo C."/>
            <person name="Argimon S."/>
            <person name="Zhang W."/>
            <person name="Yang X."/>
            <person name="Jeffery I.B."/>
            <person name="Cooney J.C."/>
            <person name="Kagawa T.F."/>
            <person name="Liu W."/>
            <person name="Song Y."/>
            <person name="Salvetti E."/>
            <person name="Wrobel A."/>
            <person name="Rasinkangas P."/>
            <person name="Parkhill J."/>
            <person name="Rea M.C."/>
            <person name="O'Sullivan O."/>
            <person name="Ritari J."/>
            <person name="Douillard F.P."/>
            <person name="Paul Ross R."/>
            <person name="Yang R."/>
            <person name="Briner A.E."/>
            <person name="Felis G.E."/>
            <person name="de Vos W.M."/>
            <person name="Barrangou R."/>
            <person name="Klaenhammer T.R."/>
            <person name="Caufield P.W."/>
            <person name="Cui Y."/>
            <person name="Zhang H."/>
            <person name="O'Toole P.W."/>
        </authorList>
    </citation>
    <scope>NUCLEOTIDE SEQUENCE [LARGE SCALE GENOMIC DNA]</scope>
    <source>
        <strain evidence="2 3">DSM 20253</strain>
    </source>
</reference>
<evidence type="ECO:0000259" key="1">
    <source>
        <dbReference type="PROSITE" id="PS50943"/>
    </source>
</evidence>
<keyword evidence="3" id="KW-1185">Reference proteome</keyword>
<sequence length="96" mass="10518">MSNFKGSLQQSGLSVNFISSLERLDKQNISIQKLIAIANALDVSVIDLLKGDQADFSELPLYAQLLIKRLASMDSCQANQVAKHLLALINDLKCKS</sequence>
<name>A0A0R2DE55_9LACO</name>
<evidence type="ECO:0000313" key="3">
    <source>
        <dbReference type="Proteomes" id="UP000051638"/>
    </source>
</evidence>
<dbReference type="STRING" id="1423796.FC24_GL001281"/>
<dbReference type="AlphaFoldDB" id="A0A0R2DE55"/>
<dbReference type="InterPro" id="IPR010982">
    <property type="entry name" value="Lambda_DNA-bd_dom_sf"/>
</dbReference>
<accession>A0A0R2DE55</accession>
<gene>
    <name evidence="2" type="ORF">FC24_GL001281</name>
</gene>
<comment type="caution">
    <text evidence="2">The sequence shown here is derived from an EMBL/GenBank/DDBJ whole genome shotgun (WGS) entry which is preliminary data.</text>
</comment>
<protein>
    <recommendedName>
        <fullName evidence="1">HTH cro/C1-type domain-containing protein</fullName>
    </recommendedName>
</protein>
<dbReference type="GO" id="GO:0003677">
    <property type="term" value="F:DNA binding"/>
    <property type="evidence" value="ECO:0007669"/>
    <property type="project" value="InterPro"/>
</dbReference>
<dbReference type="Proteomes" id="UP000051638">
    <property type="component" value="Unassembled WGS sequence"/>
</dbReference>
<evidence type="ECO:0000313" key="2">
    <source>
        <dbReference type="EMBL" id="KRM98460.1"/>
    </source>
</evidence>